<dbReference type="KEGG" id="dak:DaAHT2_2508"/>
<keyword evidence="4" id="KW-0808">Transferase</keyword>
<dbReference type="eggNOG" id="COG4191">
    <property type="taxonomic scope" value="Bacteria"/>
</dbReference>
<dbReference type="CDD" id="cd00082">
    <property type="entry name" value="HisKA"/>
    <property type="match status" value="1"/>
</dbReference>
<sequence>MMTDKRVDGDLAGPRFCGEVSAAVSHEIKNVLAIIKETAGLLDDRAGRAQAEALPLAPDQVREATRAVDRQVRRADAIVRRLNRFAHSVDRESEAVELGESCRLLAELADRMLAGRGATLEVLAEAPEVTVQTSHFRLLQFLWRGLSAVLAAAGNGARLQLTVAARPEKKSGGRVELRWQTAAPTPVGGPEFPGPAELELLAQLAWQFELNPDEQHFVLLLP</sequence>
<organism evidence="4 5">
    <name type="scientific">Desulfurivibrio alkaliphilus (strain DSM 19089 / UNIQEM U267 / AHT2)</name>
    <dbReference type="NCBI Taxonomy" id="589865"/>
    <lineage>
        <taxon>Bacteria</taxon>
        <taxon>Pseudomonadati</taxon>
        <taxon>Thermodesulfobacteriota</taxon>
        <taxon>Desulfobulbia</taxon>
        <taxon>Desulfobulbales</taxon>
        <taxon>Desulfobulbaceae</taxon>
        <taxon>Desulfurivibrio</taxon>
    </lineage>
</organism>
<dbReference type="InterPro" id="IPR003661">
    <property type="entry name" value="HisK_dim/P_dom"/>
</dbReference>
<dbReference type="InterPro" id="IPR036097">
    <property type="entry name" value="HisK_dim/P_sf"/>
</dbReference>
<keyword evidence="5" id="KW-1185">Reference proteome</keyword>
<dbReference type="STRING" id="589865.DaAHT2_2508"/>
<proteinExistence type="predicted"/>
<dbReference type="RefSeq" id="WP_013164682.1">
    <property type="nucleotide sequence ID" value="NC_014216.1"/>
</dbReference>
<gene>
    <name evidence="4" type="ordered locus">DaAHT2_2508</name>
</gene>
<reference evidence="5" key="1">
    <citation type="submission" date="2010-02" db="EMBL/GenBank/DDBJ databases">
        <title>Complete sequence of Desulfurivibrio alkaliphilus AHT2.</title>
        <authorList>
            <consortium name="US DOE Joint Genome Institute"/>
            <person name="Pitluck S."/>
            <person name="Chertkov O."/>
            <person name="Detter J.C."/>
            <person name="Han C."/>
            <person name="Tapia R."/>
            <person name="Larimer F."/>
            <person name="Land M."/>
            <person name="Hauser L."/>
            <person name="Kyrpides N."/>
            <person name="Mikhailova N."/>
            <person name="Sorokin D.Y."/>
            <person name="Muyzer G."/>
            <person name="Woyke T."/>
        </authorList>
    </citation>
    <scope>NUCLEOTIDE SEQUENCE [LARGE SCALE GENOMIC DNA]</scope>
    <source>
        <strain evidence="5">DSM 19089 / UNIQEM U267 / AHT2</strain>
    </source>
</reference>
<evidence type="ECO:0000256" key="1">
    <source>
        <dbReference type="ARBA" id="ARBA00000085"/>
    </source>
</evidence>
<dbReference type="OrthoDB" id="5417790at2"/>
<keyword evidence="4" id="KW-0418">Kinase</keyword>
<comment type="catalytic activity">
    <reaction evidence="1">
        <text>ATP + protein L-histidine = ADP + protein N-phospho-L-histidine.</text>
        <dbReference type="EC" id="2.7.13.3"/>
    </reaction>
</comment>
<name>D6Z0D9_DESAT</name>
<dbReference type="GO" id="GO:0000155">
    <property type="term" value="F:phosphorelay sensor kinase activity"/>
    <property type="evidence" value="ECO:0007669"/>
    <property type="project" value="InterPro"/>
</dbReference>
<dbReference type="Proteomes" id="UP000001508">
    <property type="component" value="Chromosome"/>
</dbReference>
<dbReference type="InParanoid" id="D6Z0D9"/>
<dbReference type="Pfam" id="PF00512">
    <property type="entry name" value="HisKA"/>
    <property type="match status" value="1"/>
</dbReference>
<dbReference type="HOGENOM" id="CLU_108407_0_0_7"/>
<accession>D6Z0D9</accession>
<evidence type="ECO:0000313" key="5">
    <source>
        <dbReference type="Proteomes" id="UP000001508"/>
    </source>
</evidence>
<evidence type="ECO:0000256" key="2">
    <source>
        <dbReference type="ARBA" id="ARBA00012438"/>
    </source>
</evidence>
<dbReference type="SUPFAM" id="SSF47384">
    <property type="entry name" value="Homodimeric domain of signal transducing histidine kinase"/>
    <property type="match status" value="1"/>
</dbReference>
<dbReference type="EMBL" id="CP001940">
    <property type="protein sequence ID" value="ADH87172.1"/>
    <property type="molecule type" value="Genomic_DNA"/>
</dbReference>
<feature type="domain" description="Signal transduction histidine kinase dimerisation/phosphoacceptor" evidence="3">
    <location>
        <begin position="19"/>
        <end position="86"/>
    </location>
</feature>
<evidence type="ECO:0000313" key="4">
    <source>
        <dbReference type="EMBL" id="ADH87172.1"/>
    </source>
</evidence>
<dbReference type="AlphaFoldDB" id="D6Z0D9"/>
<evidence type="ECO:0000259" key="3">
    <source>
        <dbReference type="Pfam" id="PF00512"/>
    </source>
</evidence>
<dbReference type="Gene3D" id="1.10.287.130">
    <property type="match status" value="1"/>
</dbReference>
<protein>
    <recommendedName>
        <fullName evidence="2">histidine kinase</fullName>
        <ecNumber evidence="2">2.7.13.3</ecNumber>
    </recommendedName>
</protein>
<dbReference type="EC" id="2.7.13.3" evidence="2"/>